<dbReference type="AlphaFoldDB" id="A0A6P8AU23"/>
<evidence type="ECO:0000256" key="1">
    <source>
        <dbReference type="PROSITE-ProRule" id="PRU00042"/>
    </source>
</evidence>
<dbReference type="KEGG" id="pgri:PgNI_08355"/>
<gene>
    <name evidence="6" type="ORF">PgNI_08355</name>
</gene>
<keyword evidence="3" id="KW-0732">Signal</keyword>
<evidence type="ECO:0000313" key="6">
    <source>
        <dbReference type="RefSeq" id="XP_030978411.1"/>
    </source>
</evidence>
<feature type="domain" description="C2H2-type" evidence="4">
    <location>
        <begin position="90"/>
        <end position="118"/>
    </location>
</feature>
<dbReference type="PROSITE" id="PS00028">
    <property type="entry name" value="ZINC_FINGER_C2H2_1"/>
    <property type="match status" value="1"/>
</dbReference>
<keyword evidence="1" id="KW-0863">Zinc-finger</keyword>
<reference evidence="6" key="3">
    <citation type="submission" date="2025-08" db="UniProtKB">
        <authorList>
            <consortium name="RefSeq"/>
        </authorList>
    </citation>
    <scope>IDENTIFICATION</scope>
    <source>
        <strain evidence="6">NI907</strain>
    </source>
</reference>
<evidence type="ECO:0000313" key="5">
    <source>
        <dbReference type="Proteomes" id="UP000515153"/>
    </source>
</evidence>
<reference evidence="6" key="2">
    <citation type="submission" date="2019-10" db="EMBL/GenBank/DDBJ databases">
        <authorList>
            <consortium name="NCBI Genome Project"/>
        </authorList>
    </citation>
    <scope>NUCLEOTIDE SEQUENCE</scope>
    <source>
        <strain evidence="6">NI907</strain>
    </source>
</reference>
<evidence type="ECO:0000256" key="2">
    <source>
        <dbReference type="SAM" id="MobiDB-lite"/>
    </source>
</evidence>
<accession>A0A6P8AU23</accession>
<dbReference type="PROSITE" id="PS50157">
    <property type="entry name" value="ZINC_FINGER_C2H2_2"/>
    <property type="match status" value="1"/>
</dbReference>
<dbReference type="Proteomes" id="UP000515153">
    <property type="component" value="Chromosome V"/>
</dbReference>
<keyword evidence="1" id="KW-0862">Zinc</keyword>
<feature type="chain" id="PRO_5028403822" description="C2H2-type domain-containing protein" evidence="3">
    <location>
        <begin position="20"/>
        <end position="128"/>
    </location>
</feature>
<feature type="compositionally biased region" description="Basic and acidic residues" evidence="2">
    <location>
        <begin position="56"/>
        <end position="86"/>
    </location>
</feature>
<dbReference type="GO" id="GO:0008270">
    <property type="term" value="F:zinc ion binding"/>
    <property type="evidence" value="ECO:0007669"/>
    <property type="project" value="UniProtKB-KW"/>
</dbReference>
<evidence type="ECO:0000259" key="4">
    <source>
        <dbReference type="PROSITE" id="PS50157"/>
    </source>
</evidence>
<proteinExistence type="predicted"/>
<sequence>MQILHITKLVALLTIGATALPTSGGSGVYTRDVDQPQEGVVGRSIVNNLDSVADSGRLEARAESSSEEKKRLKKEAHDKLEQEARARSNYQCPHCPAYFSNAKPLNIHLSLGHLGLPAYNAKTGRPVE</sequence>
<dbReference type="RefSeq" id="XP_030978411.1">
    <property type="nucleotide sequence ID" value="XM_031128351.1"/>
</dbReference>
<keyword evidence="5" id="KW-1185">Reference proteome</keyword>
<dbReference type="GeneID" id="41963260"/>
<name>A0A6P8AU23_PYRGI</name>
<keyword evidence="1" id="KW-0479">Metal-binding</keyword>
<protein>
    <recommendedName>
        <fullName evidence="4">C2H2-type domain-containing protein</fullName>
    </recommendedName>
</protein>
<organism evidence="5 6">
    <name type="scientific">Pyricularia grisea</name>
    <name type="common">Crabgrass-specific blast fungus</name>
    <name type="synonym">Magnaporthe grisea</name>
    <dbReference type="NCBI Taxonomy" id="148305"/>
    <lineage>
        <taxon>Eukaryota</taxon>
        <taxon>Fungi</taxon>
        <taxon>Dikarya</taxon>
        <taxon>Ascomycota</taxon>
        <taxon>Pezizomycotina</taxon>
        <taxon>Sordariomycetes</taxon>
        <taxon>Sordariomycetidae</taxon>
        <taxon>Magnaporthales</taxon>
        <taxon>Pyriculariaceae</taxon>
        <taxon>Pyricularia</taxon>
    </lineage>
</organism>
<evidence type="ECO:0000256" key="3">
    <source>
        <dbReference type="SAM" id="SignalP"/>
    </source>
</evidence>
<reference evidence="5 6" key="1">
    <citation type="journal article" date="2019" name="Mol. Biol. Evol.">
        <title>Blast fungal genomes show frequent chromosomal changes, gene gains and losses, and effector gene turnover.</title>
        <authorList>
            <person name="Gomez Luciano L.B."/>
            <person name="Jason Tsai I."/>
            <person name="Chuma I."/>
            <person name="Tosa Y."/>
            <person name="Chen Y.H."/>
            <person name="Li J.Y."/>
            <person name="Li M.Y."/>
            <person name="Jade Lu M.Y."/>
            <person name="Nakayashiki H."/>
            <person name="Li W.H."/>
        </authorList>
    </citation>
    <scope>NUCLEOTIDE SEQUENCE [LARGE SCALE GENOMIC DNA]</scope>
    <source>
        <strain evidence="5 6">NI907</strain>
    </source>
</reference>
<dbReference type="InterPro" id="IPR013087">
    <property type="entry name" value="Znf_C2H2_type"/>
</dbReference>
<feature type="region of interest" description="Disordered" evidence="2">
    <location>
        <begin position="56"/>
        <end position="87"/>
    </location>
</feature>
<feature type="signal peptide" evidence="3">
    <location>
        <begin position="1"/>
        <end position="19"/>
    </location>
</feature>